<proteinExistence type="predicted"/>
<dbReference type="Proteomes" id="UP001187531">
    <property type="component" value="Unassembled WGS sequence"/>
</dbReference>
<dbReference type="AlphaFoldDB" id="A0AA88H7P6"/>
<gene>
    <name evidence="1" type="ORF">QYM36_017979</name>
</gene>
<name>A0AA88H7P6_ARTSF</name>
<protein>
    <submittedName>
        <fullName evidence="1">Uncharacterized protein</fullName>
    </submittedName>
</protein>
<evidence type="ECO:0000313" key="2">
    <source>
        <dbReference type="Proteomes" id="UP001187531"/>
    </source>
</evidence>
<accession>A0AA88H7P6</accession>
<reference evidence="1" key="1">
    <citation type="submission" date="2023-07" db="EMBL/GenBank/DDBJ databases">
        <title>Chromosome-level genome assembly of Artemia franciscana.</title>
        <authorList>
            <person name="Jo E."/>
        </authorList>
    </citation>
    <scope>NUCLEOTIDE SEQUENCE</scope>
    <source>
        <tissue evidence="1">Whole body</tissue>
    </source>
</reference>
<dbReference type="EMBL" id="JAVRJZ010000081">
    <property type="protein sequence ID" value="KAK2703685.1"/>
    <property type="molecule type" value="Genomic_DNA"/>
</dbReference>
<comment type="caution">
    <text evidence="1">The sequence shown here is derived from an EMBL/GenBank/DDBJ whole genome shotgun (WGS) entry which is preliminary data.</text>
</comment>
<sequence>MNSLSASMLCLLKERNCIELFVRLLDMAVVITGTLFNMVVEGKGNDSCRFQTICHTIPFEYQLQKRRTKAFSIRRKASFRATSQHMI</sequence>
<evidence type="ECO:0000313" key="1">
    <source>
        <dbReference type="EMBL" id="KAK2703685.1"/>
    </source>
</evidence>
<keyword evidence="2" id="KW-1185">Reference proteome</keyword>
<organism evidence="1 2">
    <name type="scientific">Artemia franciscana</name>
    <name type="common">Brine shrimp</name>
    <name type="synonym">Artemia sanfranciscana</name>
    <dbReference type="NCBI Taxonomy" id="6661"/>
    <lineage>
        <taxon>Eukaryota</taxon>
        <taxon>Metazoa</taxon>
        <taxon>Ecdysozoa</taxon>
        <taxon>Arthropoda</taxon>
        <taxon>Crustacea</taxon>
        <taxon>Branchiopoda</taxon>
        <taxon>Anostraca</taxon>
        <taxon>Artemiidae</taxon>
        <taxon>Artemia</taxon>
    </lineage>
</organism>